<dbReference type="eggNOG" id="KOG0354">
    <property type="taxonomic scope" value="Eukaryota"/>
</dbReference>
<reference evidence="4 5" key="1">
    <citation type="journal article" date="2010" name="Nature">
        <title>The Ectocarpus genome and the independent evolution of multicellularity in brown algae.</title>
        <authorList>
            <person name="Cock J.M."/>
            <person name="Sterck L."/>
            <person name="Rouze P."/>
            <person name="Scornet D."/>
            <person name="Allen A.E."/>
            <person name="Amoutzias G."/>
            <person name="Anthouard V."/>
            <person name="Artiguenave F."/>
            <person name="Aury J.M."/>
            <person name="Badger J.H."/>
            <person name="Beszteri B."/>
            <person name="Billiau K."/>
            <person name="Bonnet E."/>
            <person name="Bothwell J.H."/>
            <person name="Bowler C."/>
            <person name="Boyen C."/>
            <person name="Brownlee C."/>
            <person name="Carrano C.J."/>
            <person name="Charrier B."/>
            <person name="Cho G.Y."/>
            <person name="Coelho S.M."/>
            <person name="Collen J."/>
            <person name="Corre E."/>
            <person name="Da Silva C."/>
            <person name="Delage L."/>
            <person name="Delaroque N."/>
            <person name="Dittami S.M."/>
            <person name="Doulbeau S."/>
            <person name="Elias M."/>
            <person name="Farnham G."/>
            <person name="Gachon C.M."/>
            <person name="Gschloessl B."/>
            <person name="Heesch S."/>
            <person name="Jabbari K."/>
            <person name="Jubin C."/>
            <person name="Kawai H."/>
            <person name="Kimura K."/>
            <person name="Kloareg B."/>
            <person name="Kupper F.C."/>
            <person name="Lang D."/>
            <person name="Le Bail A."/>
            <person name="Leblanc C."/>
            <person name="Lerouge P."/>
            <person name="Lohr M."/>
            <person name="Lopez P.J."/>
            <person name="Martens C."/>
            <person name="Maumus F."/>
            <person name="Michel G."/>
            <person name="Miranda-Saavedra D."/>
            <person name="Morales J."/>
            <person name="Moreau H."/>
            <person name="Motomura T."/>
            <person name="Nagasato C."/>
            <person name="Napoli C.A."/>
            <person name="Nelson D.R."/>
            <person name="Nyvall-Collen P."/>
            <person name="Peters A.F."/>
            <person name="Pommier C."/>
            <person name="Potin P."/>
            <person name="Poulain J."/>
            <person name="Quesneville H."/>
            <person name="Read B."/>
            <person name="Rensing S.A."/>
            <person name="Ritter A."/>
            <person name="Rousvoal S."/>
            <person name="Samanta M."/>
            <person name="Samson G."/>
            <person name="Schroeder D.C."/>
            <person name="Segurens B."/>
            <person name="Strittmatter M."/>
            <person name="Tonon T."/>
            <person name="Tregear J.W."/>
            <person name="Valentin K."/>
            <person name="von Dassow P."/>
            <person name="Yamagishi T."/>
            <person name="Van de Peer Y."/>
            <person name="Wincker P."/>
        </authorList>
    </citation>
    <scope>NUCLEOTIDE SEQUENCE [LARGE SCALE GENOMIC DNA]</scope>
    <source>
        <strain evidence="5">Ec32 / CCAP1310/4</strain>
    </source>
</reference>
<dbReference type="EMBL" id="FN648387">
    <property type="protein sequence ID" value="CBJ26151.1"/>
    <property type="molecule type" value="Genomic_DNA"/>
</dbReference>
<evidence type="ECO:0000259" key="2">
    <source>
        <dbReference type="PROSITE" id="PS51192"/>
    </source>
</evidence>
<accession>D7FQZ7</accession>
<dbReference type="GO" id="GO:0004386">
    <property type="term" value="F:helicase activity"/>
    <property type="evidence" value="ECO:0007669"/>
    <property type="project" value="UniProtKB-KW"/>
</dbReference>
<gene>
    <name evidence="4" type="ORF">Esi_0021_0139</name>
</gene>
<name>D7FQZ7_ECTSI</name>
<dbReference type="SMART" id="SM00487">
    <property type="entry name" value="DEXDc"/>
    <property type="match status" value="1"/>
</dbReference>
<dbReference type="InterPro" id="IPR001650">
    <property type="entry name" value="Helicase_C-like"/>
</dbReference>
<keyword evidence="5" id="KW-1185">Reference proteome</keyword>
<dbReference type="GO" id="GO:0005737">
    <property type="term" value="C:cytoplasm"/>
    <property type="evidence" value="ECO:0007669"/>
    <property type="project" value="TreeGrafter"/>
</dbReference>
<protein>
    <submittedName>
        <fullName evidence="4">DEAD box helicase</fullName>
    </submittedName>
</protein>
<dbReference type="InterPro" id="IPR006935">
    <property type="entry name" value="Helicase/UvrB_N"/>
</dbReference>
<dbReference type="Pfam" id="PF04851">
    <property type="entry name" value="ResIII"/>
    <property type="match status" value="1"/>
</dbReference>
<dbReference type="PROSITE" id="PS51192">
    <property type="entry name" value="HELICASE_ATP_BIND_1"/>
    <property type="match status" value="1"/>
</dbReference>
<dbReference type="eggNOG" id="KOG0701">
    <property type="taxonomic scope" value="Eukaryota"/>
</dbReference>
<keyword evidence="4" id="KW-0067">ATP-binding</keyword>
<dbReference type="InterPro" id="IPR014001">
    <property type="entry name" value="Helicase_ATP-bd"/>
</dbReference>
<dbReference type="Proteomes" id="UP000002630">
    <property type="component" value="Linkage Group LG14"/>
</dbReference>
<dbReference type="Pfam" id="PF00271">
    <property type="entry name" value="Helicase_C"/>
    <property type="match status" value="1"/>
</dbReference>
<organism evidence="4 5">
    <name type="scientific">Ectocarpus siliculosus</name>
    <name type="common">Brown alga</name>
    <name type="synonym">Conferva siliculosa</name>
    <dbReference type="NCBI Taxonomy" id="2880"/>
    <lineage>
        <taxon>Eukaryota</taxon>
        <taxon>Sar</taxon>
        <taxon>Stramenopiles</taxon>
        <taxon>Ochrophyta</taxon>
        <taxon>PX clade</taxon>
        <taxon>Phaeophyceae</taxon>
        <taxon>Ectocarpales</taxon>
        <taxon>Ectocarpaceae</taxon>
        <taxon>Ectocarpus</taxon>
    </lineage>
</organism>
<dbReference type="Gene3D" id="1.20.1320.30">
    <property type="match status" value="1"/>
</dbReference>
<evidence type="ECO:0000313" key="4">
    <source>
        <dbReference type="EMBL" id="CBJ26151.1"/>
    </source>
</evidence>
<dbReference type="PROSITE" id="PS51194">
    <property type="entry name" value="HELICASE_CTER"/>
    <property type="match status" value="1"/>
</dbReference>
<dbReference type="GO" id="GO:0016787">
    <property type="term" value="F:hydrolase activity"/>
    <property type="evidence" value="ECO:0007669"/>
    <property type="project" value="InterPro"/>
</dbReference>
<dbReference type="Gene3D" id="3.40.50.300">
    <property type="entry name" value="P-loop containing nucleotide triphosphate hydrolases"/>
    <property type="match status" value="3"/>
</dbReference>
<evidence type="ECO:0000313" key="5">
    <source>
        <dbReference type="Proteomes" id="UP000002630"/>
    </source>
</evidence>
<dbReference type="OMA" id="MCHELRI"/>
<feature type="compositionally biased region" description="Basic and acidic residues" evidence="1">
    <location>
        <begin position="256"/>
        <end position="270"/>
    </location>
</feature>
<dbReference type="CDD" id="cd18034">
    <property type="entry name" value="DEXHc_dicer"/>
    <property type="match status" value="1"/>
</dbReference>
<dbReference type="InterPro" id="IPR027417">
    <property type="entry name" value="P-loop_NTPase"/>
</dbReference>
<dbReference type="GO" id="GO:0003677">
    <property type="term" value="F:DNA binding"/>
    <property type="evidence" value="ECO:0007669"/>
    <property type="project" value="InterPro"/>
</dbReference>
<keyword evidence="4" id="KW-0378">Hydrolase</keyword>
<dbReference type="STRING" id="2880.D7FQZ7"/>
<keyword evidence="4" id="KW-0547">Nucleotide-binding</keyword>
<dbReference type="SUPFAM" id="SSF52540">
    <property type="entry name" value="P-loop containing nucleoside triphosphate hydrolases"/>
    <property type="match status" value="1"/>
</dbReference>
<dbReference type="AlphaFoldDB" id="D7FQZ7"/>
<feature type="region of interest" description="Disordered" evidence="1">
    <location>
        <begin position="238"/>
        <end position="270"/>
    </location>
</feature>
<dbReference type="InterPro" id="IPR051363">
    <property type="entry name" value="RLR_Helicase"/>
</dbReference>
<evidence type="ECO:0000256" key="1">
    <source>
        <dbReference type="SAM" id="MobiDB-lite"/>
    </source>
</evidence>
<dbReference type="SMART" id="SM00490">
    <property type="entry name" value="HELICc"/>
    <property type="match status" value="1"/>
</dbReference>
<proteinExistence type="predicted"/>
<feature type="domain" description="Helicase ATP-binding" evidence="2">
    <location>
        <begin position="33"/>
        <end position="204"/>
    </location>
</feature>
<sequence length="765" mass="79160">MAAGGGGAAAANPRATTAAEAPAKTLRGYQSRIANKCLHDNTIVVLPTGSGKTLLAAEVIKRLGPPALFLVPTCLLVDQQAEALGSWTGLSVAKYRGGAGLPPSTFKILVSTPQAFRTAQQNGIGHLQWSAFRVVIFDEVHHVLKDHPYRKLALSLRRSSLTPPPAAAAAAGPSSHPRVVGLTASYSYAVGDAKTKASLTRMCHELRITTTETATRQELEASGYHATGAAAEVLLGPRPDSAGTTDDAAPAGVVPEADRKPHEMGTTFFRREAKGTSTAFTRLLMACVRGMEEATAAAAAAAAEAAQAAAPSSQPRQTLLFASPMPPSGDLAPREWGAYTHKLALKAAGGGGGGGGGAKILETAAGRGIRGGGGFPGKSVTKRCTRCGIDANAGQPRRSSARPTLHLLLAELEHWYEAVKVLVVSWEEREDDAATILDMFGCTGSPSDRAASEAVWPGDVRQKISAFWEAVPGTFPRYEKLKNVLLDKYDHHGGDGSSSGGGGGGGKKGFRGIVFVVQRVTTHVLAHAIAADPRMAPRFSAACLYASSSPATASLSVTKAQAQASIEAFRSGSVNLLLATVVAEEGMDVPKANCVVRYDAMVHAVSMVQGRGRAREEDSSFVVLSERPDRTTADLEAVERQQQRLVRGFRPPAAGSAAAAAGDAALVVAQRARERGACEALLGAAAAQGGGGGGALSAINFFAQKTKAALEDGWSKGAGGQWVCTLSYESPLRELHATGTAPGKKAAKKLAAAKLLAGLREAVAA</sequence>
<dbReference type="OrthoDB" id="6513042at2759"/>
<dbReference type="PANTHER" id="PTHR14074:SF16">
    <property type="entry name" value="ANTIVIRAL INNATE IMMUNE RESPONSE RECEPTOR RIG-I"/>
    <property type="match status" value="1"/>
</dbReference>
<feature type="domain" description="Helicase C-terminal" evidence="3">
    <location>
        <begin position="484"/>
        <end position="657"/>
    </location>
</feature>
<dbReference type="PANTHER" id="PTHR14074">
    <property type="entry name" value="HELICASE WITH DEATH DOMAIN-RELATED"/>
    <property type="match status" value="1"/>
</dbReference>
<dbReference type="GO" id="GO:0005524">
    <property type="term" value="F:ATP binding"/>
    <property type="evidence" value="ECO:0007669"/>
    <property type="project" value="InterPro"/>
</dbReference>
<evidence type="ECO:0000259" key="3">
    <source>
        <dbReference type="PROSITE" id="PS51194"/>
    </source>
</evidence>
<keyword evidence="4" id="KW-0347">Helicase</keyword>